<accession>A0A4Z2H7M6</accession>
<dbReference type="Proteomes" id="UP000314294">
    <property type="component" value="Unassembled WGS sequence"/>
</dbReference>
<evidence type="ECO:0000313" key="1">
    <source>
        <dbReference type="EMBL" id="TNN61235.1"/>
    </source>
</evidence>
<reference evidence="1 2" key="1">
    <citation type="submission" date="2019-03" db="EMBL/GenBank/DDBJ databases">
        <title>First draft genome of Liparis tanakae, snailfish: a comprehensive survey of snailfish specific genes.</title>
        <authorList>
            <person name="Kim W."/>
            <person name="Song I."/>
            <person name="Jeong J.-H."/>
            <person name="Kim D."/>
            <person name="Kim S."/>
            <person name="Ryu S."/>
            <person name="Song J.Y."/>
            <person name="Lee S.K."/>
        </authorList>
    </citation>
    <scope>NUCLEOTIDE SEQUENCE [LARGE SCALE GENOMIC DNA]</scope>
    <source>
        <tissue evidence="1">Muscle</tissue>
    </source>
</reference>
<organism evidence="1 2">
    <name type="scientific">Liparis tanakae</name>
    <name type="common">Tanaka's snailfish</name>
    <dbReference type="NCBI Taxonomy" id="230148"/>
    <lineage>
        <taxon>Eukaryota</taxon>
        <taxon>Metazoa</taxon>
        <taxon>Chordata</taxon>
        <taxon>Craniata</taxon>
        <taxon>Vertebrata</taxon>
        <taxon>Euteleostomi</taxon>
        <taxon>Actinopterygii</taxon>
        <taxon>Neopterygii</taxon>
        <taxon>Teleostei</taxon>
        <taxon>Neoteleostei</taxon>
        <taxon>Acanthomorphata</taxon>
        <taxon>Eupercaria</taxon>
        <taxon>Perciformes</taxon>
        <taxon>Cottioidei</taxon>
        <taxon>Cottales</taxon>
        <taxon>Liparidae</taxon>
        <taxon>Liparis</taxon>
    </lineage>
</organism>
<keyword evidence="2" id="KW-1185">Reference proteome</keyword>
<evidence type="ECO:0000313" key="2">
    <source>
        <dbReference type="Proteomes" id="UP000314294"/>
    </source>
</evidence>
<protein>
    <submittedName>
        <fullName evidence="1">Uncharacterized protein</fullName>
    </submittedName>
</protein>
<dbReference type="AlphaFoldDB" id="A0A4Z2H7M6"/>
<dbReference type="EMBL" id="SRLO01000319">
    <property type="protein sequence ID" value="TNN61235.1"/>
    <property type="molecule type" value="Genomic_DNA"/>
</dbReference>
<name>A0A4Z2H7M6_9TELE</name>
<comment type="caution">
    <text evidence="1">The sequence shown here is derived from an EMBL/GenBank/DDBJ whole genome shotgun (WGS) entry which is preliminary data.</text>
</comment>
<proteinExistence type="predicted"/>
<gene>
    <name evidence="1" type="ORF">EYF80_028530</name>
</gene>
<sequence>MTQCWGSCALEDPWQSERLWVGPPSRVRSVDARVGRRAAAPVYRRPVSLTLRLPKRIEKNGPLVMLRAPQRGVTLASLLLDVQPNGNLPMVVLDEFQHGMLL</sequence>